<keyword evidence="3" id="KW-1185">Reference proteome</keyword>
<gene>
    <name evidence="2" type="ORF">LOTGIDRAFT_238991</name>
</gene>
<organism evidence="2 3">
    <name type="scientific">Lottia gigantea</name>
    <name type="common">Giant owl limpet</name>
    <dbReference type="NCBI Taxonomy" id="225164"/>
    <lineage>
        <taxon>Eukaryota</taxon>
        <taxon>Metazoa</taxon>
        <taxon>Spiralia</taxon>
        <taxon>Lophotrochozoa</taxon>
        <taxon>Mollusca</taxon>
        <taxon>Gastropoda</taxon>
        <taxon>Patellogastropoda</taxon>
        <taxon>Lottioidea</taxon>
        <taxon>Lottiidae</taxon>
        <taxon>Lottia</taxon>
    </lineage>
</organism>
<protein>
    <submittedName>
        <fullName evidence="2">Uncharacterized protein</fullName>
    </submittedName>
</protein>
<reference evidence="2 3" key="1">
    <citation type="journal article" date="2013" name="Nature">
        <title>Insights into bilaterian evolution from three spiralian genomes.</title>
        <authorList>
            <person name="Simakov O."/>
            <person name="Marletaz F."/>
            <person name="Cho S.J."/>
            <person name="Edsinger-Gonzales E."/>
            <person name="Havlak P."/>
            <person name="Hellsten U."/>
            <person name="Kuo D.H."/>
            <person name="Larsson T."/>
            <person name="Lv J."/>
            <person name="Arendt D."/>
            <person name="Savage R."/>
            <person name="Osoegawa K."/>
            <person name="de Jong P."/>
            <person name="Grimwood J."/>
            <person name="Chapman J.A."/>
            <person name="Shapiro H."/>
            <person name="Aerts A."/>
            <person name="Otillar R.P."/>
            <person name="Terry A.Y."/>
            <person name="Boore J.L."/>
            <person name="Grigoriev I.V."/>
            <person name="Lindberg D.R."/>
            <person name="Seaver E.C."/>
            <person name="Weisblat D.A."/>
            <person name="Putnam N.H."/>
            <person name="Rokhsar D.S."/>
        </authorList>
    </citation>
    <scope>NUCLEOTIDE SEQUENCE [LARGE SCALE GENOMIC DNA]</scope>
</reference>
<dbReference type="HOGENOM" id="CLU_1148333_0_0_1"/>
<evidence type="ECO:0000313" key="3">
    <source>
        <dbReference type="Proteomes" id="UP000030746"/>
    </source>
</evidence>
<dbReference type="GeneID" id="20250917"/>
<proteinExistence type="predicted"/>
<evidence type="ECO:0000256" key="1">
    <source>
        <dbReference type="SAM" id="MobiDB-lite"/>
    </source>
</evidence>
<name>V4AUL6_LOTGI</name>
<dbReference type="RefSeq" id="XP_009050691.1">
    <property type="nucleotide sequence ID" value="XM_009052443.1"/>
</dbReference>
<dbReference type="EMBL" id="KB201234">
    <property type="protein sequence ID" value="ESO98635.1"/>
    <property type="molecule type" value="Genomic_DNA"/>
</dbReference>
<dbReference type="AlphaFoldDB" id="V4AUL6"/>
<dbReference type="Proteomes" id="UP000030746">
    <property type="component" value="Unassembled WGS sequence"/>
</dbReference>
<dbReference type="CTD" id="20250917"/>
<accession>V4AUL6</accession>
<dbReference type="OrthoDB" id="10001404at2759"/>
<evidence type="ECO:0000313" key="2">
    <source>
        <dbReference type="EMBL" id="ESO98635.1"/>
    </source>
</evidence>
<sequence>MKADFSERPTPYGQGKRVTTLLTEDGCYFPVISHAPYIERCYLRTAPFPQQRTPMGRHSQEDSTFNIGDGGRSKTEFITTSKQTFGGSKSLNPAKRPPLSRSMHISQLDNIISNKYGEKTTSNGLKTRYNVAFKEKDIIPANILHQSSLVNRTNQTKGTDVCEAVRPSTTVATYWSQYGRIHSKLGSMLGPGVPQSYPIRQQYNVITGESKGPAWTEENARISGNRVLNSCRQKLKSTPIIS</sequence>
<dbReference type="OMA" id="DHPNKLH"/>
<dbReference type="KEGG" id="lgi:LOTGIDRAFT_238991"/>
<feature type="region of interest" description="Disordered" evidence="1">
    <location>
        <begin position="52"/>
        <end position="73"/>
    </location>
</feature>